<evidence type="ECO:0000256" key="2">
    <source>
        <dbReference type="SAM" id="MobiDB-lite"/>
    </source>
</evidence>
<feature type="region of interest" description="Disordered" evidence="2">
    <location>
        <begin position="83"/>
        <end position="102"/>
    </location>
</feature>
<dbReference type="InterPro" id="IPR050267">
    <property type="entry name" value="Anti-sigma-factor_SerPK"/>
</dbReference>
<dbReference type="AlphaFoldDB" id="A0A381R2M8"/>
<dbReference type="Pfam" id="PF13581">
    <property type="entry name" value="HATPase_c_2"/>
    <property type="match status" value="1"/>
</dbReference>
<organism evidence="4">
    <name type="scientific">marine metagenome</name>
    <dbReference type="NCBI Taxonomy" id="408172"/>
    <lineage>
        <taxon>unclassified sequences</taxon>
        <taxon>metagenomes</taxon>
        <taxon>ecological metagenomes</taxon>
    </lineage>
</organism>
<dbReference type="CDD" id="cd16936">
    <property type="entry name" value="HATPase_RsbW-like"/>
    <property type="match status" value="1"/>
</dbReference>
<sequence length="138" mass="14369">VELVVPARAEYLQLVRAIVGATAGLESSMDPGRVADLRLIVSEAVSNAIKAQASVGVVDPILVRCEPSGDRIVVEVADHGPGFDAGSVPDLPPVETPERLDHESGLGVSLMRRLADEAVVESGPNGTVVRLTLGSRGR</sequence>
<proteinExistence type="predicted"/>
<dbReference type="GO" id="GO:0004674">
    <property type="term" value="F:protein serine/threonine kinase activity"/>
    <property type="evidence" value="ECO:0007669"/>
    <property type="project" value="UniProtKB-KW"/>
</dbReference>
<dbReference type="Gene3D" id="3.30.565.10">
    <property type="entry name" value="Histidine kinase-like ATPase, C-terminal domain"/>
    <property type="match status" value="1"/>
</dbReference>
<dbReference type="EMBL" id="UINC01001569">
    <property type="protein sequence ID" value="SUZ83843.1"/>
    <property type="molecule type" value="Genomic_DNA"/>
</dbReference>
<keyword evidence="1" id="KW-0418">Kinase</keyword>
<evidence type="ECO:0000256" key="1">
    <source>
        <dbReference type="ARBA" id="ARBA00022527"/>
    </source>
</evidence>
<name>A0A381R2M8_9ZZZZ</name>
<dbReference type="SUPFAM" id="SSF55874">
    <property type="entry name" value="ATPase domain of HSP90 chaperone/DNA topoisomerase II/histidine kinase"/>
    <property type="match status" value="1"/>
</dbReference>
<feature type="non-terminal residue" evidence="4">
    <location>
        <position position="1"/>
    </location>
</feature>
<reference evidence="4" key="1">
    <citation type="submission" date="2018-05" db="EMBL/GenBank/DDBJ databases">
        <authorList>
            <person name="Lanie J.A."/>
            <person name="Ng W.-L."/>
            <person name="Kazmierczak K.M."/>
            <person name="Andrzejewski T.M."/>
            <person name="Davidsen T.M."/>
            <person name="Wayne K.J."/>
            <person name="Tettelin H."/>
            <person name="Glass J.I."/>
            <person name="Rusch D."/>
            <person name="Podicherti R."/>
            <person name="Tsui H.-C.T."/>
            <person name="Winkler M.E."/>
        </authorList>
    </citation>
    <scope>NUCLEOTIDE SEQUENCE</scope>
</reference>
<dbReference type="InterPro" id="IPR003594">
    <property type="entry name" value="HATPase_dom"/>
</dbReference>
<keyword evidence="1" id="KW-0723">Serine/threonine-protein kinase</keyword>
<evidence type="ECO:0000259" key="3">
    <source>
        <dbReference type="SMART" id="SM00387"/>
    </source>
</evidence>
<evidence type="ECO:0000313" key="4">
    <source>
        <dbReference type="EMBL" id="SUZ83843.1"/>
    </source>
</evidence>
<keyword evidence="1" id="KW-0808">Transferase</keyword>
<accession>A0A381R2M8</accession>
<feature type="domain" description="Histidine kinase/HSP90-like ATPase" evidence="3">
    <location>
        <begin position="32"/>
        <end position="137"/>
    </location>
</feature>
<dbReference type="SMART" id="SM00387">
    <property type="entry name" value="HATPase_c"/>
    <property type="match status" value="1"/>
</dbReference>
<protein>
    <recommendedName>
        <fullName evidence="3">Histidine kinase/HSP90-like ATPase domain-containing protein</fullName>
    </recommendedName>
</protein>
<dbReference type="InterPro" id="IPR036890">
    <property type="entry name" value="HATPase_C_sf"/>
</dbReference>
<dbReference type="PANTHER" id="PTHR35526:SF3">
    <property type="entry name" value="ANTI-SIGMA-F FACTOR RSBW"/>
    <property type="match status" value="1"/>
</dbReference>
<gene>
    <name evidence="4" type="ORF">METZ01_LOCUS36697</name>
</gene>
<dbReference type="PANTHER" id="PTHR35526">
    <property type="entry name" value="ANTI-SIGMA-F FACTOR RSBW-RELATED"/>
    <property type="match status" value="1"/>
</dbReference>